<feature type="domain" description="NIF system FeS cluster assembly NifU C-terminal" evidence="3">
    <location>
        <begin position="173"/>
        <end position="237"/>
    </location>
</feature>
<dbReference type="InterPro" id="IPR002871">
    <property type="entry name" value="NIF_FeS_clus_asmbl_NifU_N"/>
</dbReference>
<organism evidence="5 6">
    <name type="scientific">Phaeovulum veldkampii DSM 11550</name>
    <dbReference type="NCBI Taxonomy" id="1185920"/>
    <lineage>
        <taxon>Bacteria</taxon>
        <taxon>Pseudomonadati</taxon>
        <taxon>Pseudomonadota</taxon>
        <taxon>Alphaproteobacteria</taxon>
        <taxon>Rhodobacterales</taxon>
        <taxon>Paracoccaceae</taxon>
        <taxon>Phaeovulum</taxon>
    </lineage>
</organism>
<dbReference type="GO" id="GO:0051536">
    <property type="term" value="F:iron-sulfur cluster binding"/>
    <property type="evidence" value="ECO:0007669"/>
    <property type="project" value="InterPro"/>
</dbReference>
<feature type="domain" description="NIF system FeS cluster assembly NifU N-terminal" evidence="4">
    <location>
        <begin position="4"/>
        <end position="123"/>
    </location>
</feature>
<dbReference type="RefSeq" id="WP_107325659.1">
    <property type="nucleotide sequence ID" value="NZ_NHSP01000016.1"/>
</dbReference>
<evidence type="ECO:0000313" key="6">
    <source>
        <dbReference type="Proteomes" id="UP000241899"/>
    </source>
</evidence>
<evidence type="ECO:0000256" key="2">
    <source>
        <dbReference type="ARBA" id="ARBA00023231"/>
    </source>
</evidence>
<name>A0A2T4JG56_9RHOB</name>
<dbReference type="InterPro" id="IPR034904">
    <property type="entry name" value="FSCA_dom_sf"/>
</dbReference>
<reference evidence="5 6" key="1">
    <citation type="submission" date="2018-03" db="EMBL/GenBank/DDBJ databases">
        <title>Rhodobacter veldkampii.</title>
        <authorList>
            <person name="Meyer T.E."/>
            <person name="Miller S."/>
            <person name="Lodha T."/>
            <person name="Gandham S."/>
            <person name="Chintalapati S."/>
            <person name="Chintalapati V.R."/>
        </authorList>
    </citation>
    <scope>NUCLEOTIDE SEQUENCE [LARGE SCALE GENOMIC DNA]</scope>
    <source>
        <strain evidence="5 6">DSM 11550</strain>
    </source>
</reference>
<dbReference type="Pfam" id="PF01592">
    <property type="entry name" value="NifU_N"/>
    <property type="match status" value="1"/>
</dbReference>
<gene>
    <name evidence="5" type="ORF">C5F46_12405</name>
</gene>
<dbReference type="GO" id="GO:0016226">
    <property type="term" value="P:iron-sulfur cluster assembly"/>
    <property type="evidence" value="ECO:0007669"/>
    <property type="project" value="InterPro"/>
</dbReference>
<dbReference type="GO" id="GO:0005506">
    <property type="term" value="F:iron ion binding"/>
    <property type="evidence" value="ECO:0007669"/>
    <property type="project" value="InterPro"/>
</dbReference>
<dbReference type="CDD" id="cd06664">
    <property type="entry name" value="IscU_like"/>
    <property type="match status" value="1"/>
</dbReference>
<evidence type="ECO:0000256" key="1">
    <source>
        <dbReference type="ARBA" id="ARBA00015278"/>
    </source>
</evidence>
<dbReference type="Proteomes" id="UP000241899">
    <property type="component" value="Unassembled WGS sequence"/>
</dbReference>
<comment type="caution">
    <text evidence="5">The sequence shown here is derived from an EMBL/GenBank/DDBJ whole genome shotgun (WGS) entry which is preliminary data.</text>
</comment>
<dbReference type="SUPFAM" id="SSF117916">
    <property type="entry name" value="Fe-S cluster assembly (FSCA) domain-like"/>
    <property type="match status" value="1"/>
</dbReference>
<keyword evidence="6" id="KW-1185">Reference proteome</keyword>
<dbReference type="AlphaFoldDB" id="A0A2T4JG56"/>
<evidence type="ECO:0000313" key="5">
    <source>
        <dbReference type="EMBL" id="PTE16823.1"/>
    </source>
</evidence>
<protein>
    <recommendedName>
        <fullName evidence="1">Nitrogen fixation protein NifU</fullName>
    </recommendedName>
</protein>
<dbReference type="PANTHER" id="PTHR10093">
    <property type="entry name" value="IRON-SULFUR CLUSTER ASSEMBLY ENZYME NIFU HOMOLOG"/>
    <property type="match status" value="1"/>
</dbReference>
<accession>A0A2T4JG56</accession>
<dbReference type="InterPro" id="IPR001075">
    <property type="entry name" value="NIF_FeS_clus_asmbl_NifU_C"/>
</dbReference>
<dbReference type="SUPFAM" id="SSF82649">
    <property type="entry name" value="SufE/NifU"/>
    <property type="match status" value="1"/>
</dbReference>
<dbReference type="Gene3D" id="3.30.300.130">
    <property type="entry name" value="Fe-S cluster assembly (FSCA)"/>
    <property type="match status" value="1"/>
</dbReference>
<dbReference type="Pfam" id="PF01106">
    <property type="entry name" value="NifU"/>
    <property type="match status" value="1"/>
</dbReference>
<keyword evidence="2" id="KW-0535">Nitrogen fixation</keyword>
<evidence type="ECO:0000259" key="3">
    <source>
        <dbReference type="Pfam" id="PF01106"/>
    </source>
</evidence>
<sequence>MPGYTEQVHDHFFNPRNAGPLADANAVGEAGSLAAGAALRLTLRVNPETRQIEAAGFQGFGGSAIAAASALTELVTGKSLDEARRLTGQDIAQALGGLPPERMQAPEIGRQALGAALAAFTGEPEPVAPALPAATPMPVSPRQTFVPIAPPQPARPVKLREVPLAPAEELAEITRILDDMRTVFRADGGDVELLEFEGSRVQVHLTGACTGCQLASLTLGGLQKRIADALGRPIRVIPVPKS</sequence>
<proteinExistence type="predicted"/>
<dbReference type="OrthoDB" id="9808097at2"/>
<evidence type="ECO:0000259" key="4">
    <source>
        <dbReference type="Pfam" id="PF01592"/>
    </source>
</evidence>
<dbReference type="EMBL" id="PZKF01000031">
    <property type="protein sequence ID" value="PTE16823.1"/>
    <property type="molecule type" value="Genomic_DNA"/>
</dbReference>
<dbReference type="Gene3D" id="3.90.1010.10">
    <property type="match status" value="1"/>
</dbReference>